<proteinExistence type="predicted"/>
<dbReference type="AlphaFoldDB" id="A0A9D2RW19"/>
<dbReference type="Gene3D" id="3.40.50.10880">
    <property type="entry name" value="Uncharacterised protein PF01937, DUF89, domain 3"/>
    <property type="match status" value="1"/>
</dbReference>
<sequence>MHLNPFCMCCIINKQEKKIRPFPDENKKSDYMKKVLGVIAGCDEEACTASLAVQVQKIYEEYWNIHEDYTHIKHEFNQLMLGLEESLRASVRKSSDPLATALSYARIGNYIDFAALAKVDKKEILSMIESENKEPLDPQEYKNFKEDLKKASSLVYLTDNCGEIVLDKIAVEILKEKYPLLSVTVIVRGYPVVNDATMEDAQETGLDKIARVIGNGSNVGGTWLPGVSEETRTLLDQADVILAKGQGNFETLHECGLNIYYLFLCKCEWFTTRFHARPLQGMFINEKRC</sequence>
<evidence type="ECO:0000259" key="1">
    <source>
        <dbReference type="Pfam" id="PF01937"/>
    </source>
</evidence>
<feature type="domain" description="Damage-control phosphatase ARMT1-like metal-binding" evidence="1">
    <location>
        <begin position="7"/>
        <end position="272"/>
    </location>
</feature>
<organism evidence="2 3">
    <name type="scientific">Candidatus Blautia faecavium</name>
    <dbReference type="NCBI Taxonomy" id="2838487"/>
    <lineage>
        <taxon>Bacteria</taxon>
        <taxon>Bacillati</taxon>
        <taxon>Bacillota</taxon>
        <taxon>Clostridia</taxon>
        <taxon>Lachnospirales</taxon>
        <taxon>Lachnospiraceae</taxon>
        <taxon>Blautia</taxon>
    </lineage>
</organism>
<evidence type="ECO:0000313" key="3">
    <source>
        <dbReference type="Proteomes" id="UP000823842"/>
    </source>
</evidence>
<evidence type="ECO:0000313" key="2">
    <source>
        <dbReference type="EMBL" id="HJB28797.1"/>
    </source>
</evidence>
<dbReference type="InterPro" id="IPR036075">
    <property type="entry name" value="ARMT-1-like_metal-bd_sf"/>
</dbReference>
<dbReference type="PIRSF" id="PIRSF006593">
    <property type="entry name" value="UCP006593"/>
    <property type="match status" value="1"/>
</dbReference>
<dbReference type="InterPro" id="IPR002791">
    <property type="entry name" value="ARMT1-like_metal-bd"/>
</dbReference>
<accession>A0A9D2RW19</accession>
<name>A0A9D2RW19_9FIRM</name>
<dbReference type="Pfam" id="PF01937">
    <property type="entry name" value="ARMT1-like_dom"/>
    <property type="match status" value="1"/>
</dbReference>
<protein>
    <submittedName>
        <fullName evidence="2">DUF89 family protein</fullName>
    </submittedName>
</protein>
<dbReference type="InterPro" id="IPR014444">
    <property type="entry name" value="PH1575-like"/>
</dbReference>
<reference evidence="2" key="2">
    <citation type="submission" date="2021-04" db="EMBL/GenBank/DDBJ databases">
        <authorList>
            <person name="Gilroy R."/>
        </authorList>
    </citation>
    <scope>NUCLEOTIDE SEQUENCE</scope>
    <source>
        <strain evidence="2">ChiSjej1B19-5720</strain>
    </source>
</reference>
<dbReference type="Proteomes" id="UP000823842">
    <property type="component" value="Unassembled WGS sequence"/>
</dbReference>
<reference evidence="2" key="1">
    <citation type="journal article" date="2021" name="PeerJ">
        <title>Extensive microbial diversity within the chicken gut microbiome revealed by metagenomics and culture.</title>
        <authorList>
            <person name="Gilroy R."/>
            <person name="Ravi A."/>
            <person name="Getino M."/>
            <person name="Pursley I."/>
            <person name="Horton D.L."/>
            <person name="Alikhan N.F."/>
            <person name="Baker D."/>
            <person name="Gharbi K."/>
            <person name="Hall N."/>
            <person name="Watson M."/>
            <person name="Adriaenssens E.M."/>
            <person name="Foster-Nyarko E."/>
            <person name="Jarju S."/>
            <person name="Secka A."/>
            <person name="Antonio M."/>
            <person name="Oren A."/>
            <person name="Chaudhuri R.R."/>
            <person name="La Ragione R."/>
            <person name="Hildebrand F."/>
            <person name="Pallen M.J."/>
        </authorList>
    </citation>
    <scope>NUCLEOTIDE SEQUENCE</scope>
    <source>
        <strain evidence="2">ChiSjej1B19-5720</strain>
    </source>
</reference>
<gene>
    <name evidence="2" type="ORF">IAA06_08385</name>
</gene>
<dbReference type="Gene3D" id="1.10.285.20">
    <property type="entry name" value="Uncharacterised protein PF01937, DUF89, domain 2"/>
    <property type="match status" value="1"/>
</dbReference>
<dbReference type="EMBL" id="DWYZ01000158">
    <property type="protein sequence ID" value="HJB28797.1"/>
    <property type="molecule type" value="Genomic_DNA"/>
</dbReference>
<comment type="caution">
    <text evidence="2">The sequence shown here is derived from an EMBL/GenBank/DDBJ whole genome shotgun (WGS) entry which is preliminary data.</text>
</comment>
<dbReference type="SUPFAM" id="SSF111321">
    <property type="entry name" value="AF1104-like"/>
    <property type="match status" value="1"/>
</dbReference>